<dbReference type="OrthoDB" id="1750575at2759"/>
<comment type="caution">
    <text evidence="1">The sequence shown here is derived from an EMBL/GenBank/DDBJ whole genome shotgun (WGS) entry which is preliminary data.</text>
</comment>
<evidence type="ECO:0000313" key="1">
    <source>
        <dbReference type="EMBL" id="TXG54209.1"/>
    </source>
</evidence>
<evidence type="ECO:0008006" key="3">
    <source>
        <dbReference type="Google" id="ProtNLM"/>
    </source>
</evidence>
<dbReference type="AlphaFoldDB" id="A0A5C7HBI5"/>
<gene>
    <name evidence="1" type="ORF">EZV62_019465</name>
</gene>
<sequence>MVTVCHSEREGQIEPSSWHQVKQIPSILRGMRQTMGTRSVTEYSNILHNLWQELDHYQCIEMKTLNETIGIIRGEESRRGVMLETPPVERSAMVVKNAKDSGAAVPPKGYSGGIPAAPKMGSPGLLVCTYRKKPRHIGDHCRKLHGKPSNLQDFQANKNMILVQIS</sequence>
<name>A0A5C7HBI5_9ROSI</name>
<evidence type="ECO:0000313" key="2">
    <source>
        <dbReference type="Proteomes" id="UP000323000"/>
    </source>
</evidence>
<reference evidence="2" key="1">
    <citation type="journal article" date="2019" name="Gigascience">
        <title>De novo genome assembly of the endangered Acer yangbiense, a plant species with extremely small populations endemic to Yunnan Province, China.</title>
        <authorList>
            <person name="Yang J."/>
            <person name="Wariss H.M."/>
            <person name="Tao L."/>
            <person name="Zhang R."/>
            <person name="Yun Q."/>
            <person name="Hollingsworth P."/>
            <person name="Dao Z."/>
            <person name="Luo G."/>
            <person name="Guo H."/>
            <person name="Ma Y."/>
            <person name="Sun W."/>
        </authorList>
    </citation>
    <scope>NUCLEOTIDE SEQUENCE [LARGE SCALE GENOMIC DNA]</scope>
    <source>
        <strain evidence="2">cv. Malutang</strain>
    </source>
</reference>
<dbReference type="Proteomes" id="UP000323000">
    <property type="component" value="Chromosome 9"/>
</dbReference>
<keyword evidence="2" id="KW-1185">Reference proteome</keyword>
<dbReference type="EMBL" id="VAHF01000009">
    <property type="protein sequence ID" value="TXG54209.1"/>
    <property type="molecule type" value="Genomic_DNA"/>
</dbReference>
<organism evidence="1 2">
    <name type="scientific">Acer yangbiense</name>
    <dbReference type="NCBI Taxonomy" id="1000413"/>
    <lineage>
        <taxon>Eukaryota</taxon>
        <taxon>Viridiplantae</taxon>
        <taxon>Streptophyta</taxon>
        <taxon>Embryophyta</taxon>
        <taxon>Tracheophyta</taxon>
        <taxon>Spermatophyta</taxon>
        <taxon>Magnoliopsida</taxon>
        <taxon>eudicotyledons</taxon>
        <taxon>Gunneridae</taxon>
        <taxon>Pentapetalae</taxon>
        <taxon>rosids</taxon>
        <taxon>malvids</taxon>
        <taxon>Sapindales</taxon>
        <taxon>Sapindaceae</taxon>
        <taxon>Hippocastanoideae</taxon>
        <taxon>Acereae</taxon>
        <taxon>Acer</taxon>
    </lineage>
</organism>
<accession>A0A5C7HBI5</accession>
<proteinExistence type="predicted"/>
<protein>
    <recommendedName>
        <fullName evidence="3">Retrotransposon gag domain-containing protein</fullName>
    </recommendedName>
</protein>